<sequence length="188" mass="20103">MRRRDPHAGIGPGDRQGDRRPGTMFASPAVRLRCPPAAPSATALLRSLLVSSCDLALLCVLLAPGVGLFPVLVLSALLGLCFVIRVAARAVIAVSSSVPAAPVAVAAFLAPVVAVCLFLRFGMCGERDVPGCHTSLLRHPPRTGRSARRRRGRRARRRRSPSSLFLLVPRLSRRLAAPARGTERKPEP</sequence>
<feature type="transmembrane region" description="Helical" evidence="2">
    <location>
        <begin position="55"/>
        <end position="88"/>
    </location>
</feature>
<evidence type="ECO:0000256" key="2">
    <source>
        <dbReference type="SAM" id="Phobius"/>
    </source>
</evidence>
<reference evidence="3" key="1">
    <citation type="journal article" date="2018" name="J. Virol.">
        <title>Copy number heterogeneity, large origin tandem repeats, and interspecies recombination in HHV-6A and HHV-6B reference strains.</title>
        <authorList>
            <person name="Greninger A.L."/>
            <person name="Roychoudhury P."/>
            <person name="Makhsous N."/>
            <person name="Hanson D."/>
            <person name="Chase J."/>
            <person name="Krueger G."/>
            <person name="Xie H."/>
            <person name="Huang M.-L."/>
            <person name="Saunders L."/>
            <person name="Ablashi D."/>
            <person name="Koelle D.M."/>
            <person name="Cook L."/>
            <person name="Jerome K.R."/>
        </authorList>
    </citation>
    <scope>NUCLEOTIDE SEQUENCE</scope>
    <source>
        <strain evidence="3">Z29</strain>
    </source>
</reference>
<name>A0A2L2QE35_HHV6H</name>
<evidence type="ECO:0000313" key="3">
    <source>
        <dbReference type="EMBL" id="AVI09315.1"/>
    </source>
</evidence>
<protein>
    <submittedName>
        <fullName evidence="3">Uncharacterized protein</fullName>
    </submittedName>
</protein>
<accession>A0A2L2QE35</accession>
<keyword evidence="2" id="KW-0812">Transmembrane</keyword>
<proteinExistence type="predicted"/>
<feature type="compositionally biased region" description="Basic residues" evidence="1">
    <location>
        <begin position="139"/>
        <end position="159"/>
    </location>
</feature>
<organismHost>
    <name type="scientific">Homo sapiens</name>
    <name type="common">Human</name>
    <dbReference type="NCBI Taxonomy" id="9606"/>
</organismHost>
<keyword evidence="2" id="KW-0472">Membrane</keyword>
<feature type="region of interest" description="Disordered" evidence="1">
    <location>
        <begin position="135"/>
        <end position="159"/>
    </location>
</feature>
<keyword evidence="2" id="KW-1133">Transmembrane helix</keyword>
<dbReference type="EMBL" id="MF994829">
    <property type="protein sequence ID" value="AVI09434.1"/>
    <property type="molecule type" value="Genomic_DNA"/>
</dbReference>
<feature type="region of interest" description="Disordered" evidence="1">
    <location>
        <begin position="1"/>
        <end position="21"/>
    </location>
</feature>
<organism evidence="3">
    <name type="scientific">Human herpesvirus 6B</name>
    <name type="common">HHV-6 variant B</name>
    <name type="synonym">Human B lymphotropic virus</name>
    <dbReference type="NCBI Taxonomy" id="32604"/>
    <lineage>
        <taxon>Viruses</taxon>
        <taxon>Duplodnaviria</taxon>
        <taxon>Heunggongvirae</taxon>
        <taxon>Peploviricota</taxon>
        <taxon>Herviviricetes</taxon>
        <taxon>Herpesvirales</taxon>
        <taxon>Orthoherpesviridae</taxon>
        <taxon>Betaherpesvirinae</taxon>
        <taxon>Roseolovirus</taxon>
        <taxon>Roseolovirus humanbeta6b</taxon>
    </lineage>
</organism>
<evidence type="ECO:0000256" key="1">
    <source>
        <dbReference type="SAM" id="MobiDB-lite"/>
    </source>
</evidence>
<dbReference type="EMBL" id="MF994829">
    <property type="protein sequence ID" value="AVI09315.1"/>
    <property type="molecule type" value="Genomic_DNA"/>
</dbReference>
<feature type="transmembrane region" description="Helical" evidence="2">
    <location>
        <begin position="100"/>
        <end position="119"/>
    </location>
</feature>